<dbReference type="Proteomes" id="UP001189429">
    <property type="component" value="Unassembled WGS sequence"/>
</dbReference>
<feature type="region of interest" description="Disordered" evidence="8">
    <location>
        <begin position="753"/>
        <end position="808"/>
    </location>
</feature>
<dbReference type="PANTHER" id="PTHR10183:SF382">
    <property type="entry name" value="CALPAIN-15"/>
    <property type="match status" value="1"/>
</dbReference>
<evidence type="ECO:0000256" key="7">
    <source>
        <dbReference type="PROSITE-ProRule" id="PRU00239"/>
    </source>
</evidence>
<evidence type="ECO:0000313" key="12">
    <source>
        <dbReference type="Proteomes" id="UP001189429"/>
    </source>
</evidence>
<keyword evidence="1" id="KW-0808">Transferase</keyword>
<feature type="domain" description="Calpain catalytic" evidence="9">
    <location>
        <begin position="148"/>
        <end position="457"/>
    </location>
</feature>
<dbReference type="InterPro" id="IPR013083">
    <property type="entry name" value="Znf_RING/FYVE/PHD"/>
</dbReference>
<keyword evidence="5" id="KW-0833">Ubl conjugation pathway</keyword>
<keyword evidence="6" id="KW-0862">Zinc</keyword>
<evidence type="ECO:0000256" key="1">
    <source>
        <dbReference type="ARBA" id="ARBA00022679"/>
    </source>
</evidence>
<keyword evidence="4" id="KW-0863">Zinc-finger</keyword>
<dbReference type="Gene3D" id="3.30.40.10">
    <property type="entry name" value="Zinc/RING finger domain, C3HC4 (zinc finger)"/>
    <property type="match status" value="1"/>
</dbReference>
<dbReference type="EMBL" id="CAUYUJ010015760">
    <property type="protein sequence ID" value="CAK0857821.1"/>
    <property type="molecule type" value="Genomic_DNA"/>
</dbReference>
<protein>
    <recommendedName>
        <fullName evidence="13">Calpain catalytic domain-containing protein</fullName>
    </recommendedName>
</protein>
<evidence type="ECO:0008006" key="13">
    <source>
        <dbReference type="Google" id="ProtNLM"/>
    </source>
</evidence>
<dbReference type="InterPro" id="IPR044066">
    <property type="entry name" value="TRIAD_supradom"/>
</dbReference>
<feature type="compositionally biased region" description="Basic residues" evidence="8">
    <location>
        <begin position="1"/>
        <end position="11"/>
    </location>
</feature>
<accession>A0ABN9UE82</accession>
<feature type="region of interest" description="Disordered" evidence="8">
    <location>
        <begin position="609"/>
        <end position="628"/>
    </location>
</feature>
<feature type="compositionally biased region" description="Low complexity" evidence="8">
    <location>
        <begin position="760"/>
        <end position="778"/>
    </location>
</feature>
<dbReference type="Gene3D" id="1.20.120.1750">
    <property type="match status" value="1"/>
</dbReference>
<organism evidence="11 12">
    <name type="scientific">Prorocentrum cordatum</name>
    <dbReference type="NCBI Taxonomy" id="2364126"/>
    <lineage>
        <taxon>Eukaryota</taxon>
        <taxon>Sar</taxon>
        <taxon>Alveolata</taxon>
        <taxon>Dinophyceae</taxon>
        <taxon>Prorocentrales</taxon>
        <taxon>Prorocentraceae</taxon>
        <taxon>Prorocentrum</taxon>
    </lineage>
</organism>
<feature type="compositionally biased region" description="Low complexity" evidence="8">
    <location>
        <begin position="793"/>
        <end position="802"/>
    </location>
</feature>
<evidence type="ECO:0000313" key="11">
    <source>
        <dbReference type="EMBL" id="CAK0857821.1"/>
    </source>
</evidence>
<evidence type="ECO:0000256" key="6">
    <source>
        <dbReference type="ARBA" id="ARBA00022833"/>
    </source>
</evidence>
<comment type="caution">
    <text evidence="7">Lacks conserved residue(s) required for the propagation of feature annotation.</text>
</comment>
<keyword evidence="12" id="KW-1185">Reference proteome</keyword>
<sequence>MARQHLWRARPRGAPGAAAAPPGAQGAQAVPGAVPDHWELVEGEDVENERVLEQHRLAVQIGLLGSGNLEGFFDHEFAPEAKSIDGLAGAPVKKGQAALIDLIASQRPREDAADDDAEPPPPEAPRCPCGRRSRMNRVRVPGAADGRPYFRCAGRACRFLDFGDLGSSAQAQALRWARFDTGRADRRYEVVGGEGFRPEDARVGPEAERCGDYFADAAAALAERPEALARLLPNAGCGGGAGGCHEVRLCVDGRWRAFLIDERLPVAAVGEHPGGSTCRTGTETLAFGRAAGNQLWLPLLEKAYAKAFGSYNFALLGAPLDELLVDLTGAAVETWLLDGEVDADVLWMWLQGASEVGALVVCSSRDSGRGRGTVHALLEAVDAQDPRLEVAGIHGCRAVRLRNPRAGLHAGAGYHDVMAALQGVPAEGSTHSDGSFWVPFPREFLSSFGRADACHAKATGGNLAHTRTFEGEFAPGSGLGVRGCALRVAAGGVESVMCWLTLAQPTPRGARLLRPAMGRVLSDLGMLVIDADSHEPIALAMGGAWRSATCSLTLEAGCEYLVVPFSFRAWAGPVLLRVHCSSPAWVRGAPDDLSVQTWAALLSTMAAPGHPTLQTREPRRPARRSRSLEVDLGDGSRVTAAELVLVELEGAAMLVVCNPLDCAVLVELELEVSHMAVHTARGPQFGEWDGQRTASGGPRAWDRQPDWRRHSVEDVVPPASRQLVCALLAVARPCWAVDLGRCAASALPPDCAGQRPSGHPFAPQPAAAYGPAAERPSAPAGVQGTTESAAQPRAATAGVAAEAGRRGGARWSRRARGVSCAVCAGAAAELAPLSCCAQRVCASCARRWAEQQASDQGALRLTCPCCARALGDDELPPLLGAPALARLAEARRRAAAPAEARVGDGEAGLSTDELARLGVKRCPSCGAGVQKESESCHKMICRACRARFCFRCLTRLEYFNCGCTGPEHRFVDPVDGSAVTHQ</sequence>
<comment type="caution">
    <text evidence="11">The sequence shown here is derived from an EMBL/GenBank/DDBJ whole genome shotgun (WGS) entry which is preliminary data.</text>
</comment>
<dbReference type="SUPFAM" id="SSF54001">
    <property type="entry name" value="Cysteine proteinases"/>
    <property type="match status" value="1"/>
</dbReference>
<dbReference type="Pfam" id="PF00648">
    <property type="entry name" value="Peptidase_C2"/>
    <property type="match status" value="1"/>
</dbReference>
<feature type="region of interest" description="Disordered" evidence="8">
    <location>
        <begin position="107"/>
        <end position="132"/>
    </location>
</feature>
<dbReference type="PROSITE" id="PS50203">
    <property type="entry name" value="CALPAIN_CAT"/>
    <property type="match status" value="1"/>
</dbReference>
<evidence type="ECO:0000256" key="3">
    <source>
        <dbReference type="ARBA" id="ARBA00022737"/>
    </source>
</evidence>
<feature type="region of interest" description="Disordered" evidence="8">
    <location>
        <begin position="1"/>
        <end position="31"/>
    </location>
</feature>
<feature type="domain" description="RING-type" evidence="10">
    <location>
        <begin position="816"/>
        <end position="982"/>
    </location>
</feature>
<evidence type="ECO:0000256" key="5">
    <source>
        <dbReference type="ARBA" id="ARBA00022786"/>
    </source>
</evidence>
<dbReference type="InterPro" id="IPR022684">
    <property type="entry name" value="Calpain_cysteine_protease"/>
</dbReference>
<dbReference type="PANTHER" id="PTHR10183">
    <property type="entry name" value="CALPAIN"/>
    <property type="match status" value="1"/>
</dbReference>
<gene>
    <name evidence="11" type="ORF">PCOR1329_LOCUS47787</name>
</gene>
<evidence type="ECO:0000256" key="8">
    <source>
        <dbReference type="SAM" id="MobiDB-lite"/>
    </source>
</evidence>
<keyword evidence="3" id="KW-0677">Repeat</keyword>
<reference evidence="11" key="1">
    <citation type="submission" date="2023-10" db="EMBL/GenBank/DDBJ databases">
        <authorList>
            <person name="Chen Y."/>
            <person name="Shah S."/>
            <person name="Dougan E. K."/>
            <person name="Thang M."/>
            <person name="Chan C."/>
        </authorList>
    </citation>
    <scope>NUCLEOTIDE SEQUENCE [LARGE SCALE GENOMIC DNA]</scope>
</reference>
<dbReference type="InterPro" id="IPR038765">
    <property type="entry name" value="Papain-like_cys_pep_sf"/>
</dbReference>
<dbReference type="InterPro" id="IPR001300">
    <property type="entry name" value="Peptidase_C2_calpain_cat"/>
</dbReference>
<evidence type="ECO:0000256" key="2">
    <source>
        <dbReference type="ARBA" id="ARBA00022723"/>
    </source>
</evidence>
<dbReference type="SMART" id="SM00230">
    <property type="entry name" value="CysPc"/>
    <property type="match status" value="1"/>
</dbReference>
<proteinExistence type="predicted"/>
<evidence type="ECO:0000259" key="10">
    <source>
        <dbReference type="PROSITE" id="PS51873"/>
    </source>
</evidence>
<dbReference type="PROSITE" id="PS51873">
    <property type="entry name" value="TRIAD"/>
    <property type="match status" value="1"/>
</dbReference>
<feature type="compositionally biased region" description="Low complexity" evidence="8">
    <location>
        <begin position="12"/>
        <end position="31"/>
    </location>
</feature>
<name>A0ABN9UE82_9DINO</name>
<evidence type="ECO:0000259" key="9">
    <source>
        <dbReference type="PROSITE" id="PS50203"/>
    </source>
</evidence>
<keyword evidence="2" id="KW-0479">Metal-binding</keyword>
<evidence type="ECO:0000256" key="4">
    <source>
        <dbReference type="ARBA" id="ARBA00022771"/>
    </source>
</evidence>
<dbReference type="SUPFAM" id="SSF57850">
    <property type="entry name" value="RING/U-box"/>
    <property type="match status" value="2"/>
</dbReference>